<dbReference type="InterPro" id="IPR042120">
    <property type="entry name" value="MutL_C_dimsub"/>
</dbReference>
<proteinExistence type="inferred from homology"/>
<dbReference type="OrthoDB" id="429932at2759"/>
<keyword evidence="5" id="KW-1185">Reference proteome</keyword>
<comment type="similarity">
    <text evidence="1">Belongs to the DNA mismatch repair MutL/HexB family.</text>
</comment>
<dbReference type="GO" id="GO:0006298">
    <property type="term" value="P:mismatch repair"/>
    <property type="evidence" value="ECO:0007669"/>
    <property type="project" value="InterPro"/>
</dbReference>
<protein>
    <recommendedName>
        <fullName evidence="3">MutL C-terminal dimerisation domain-containing protein</fullName>
    </recommendedName>
</protein>
<dbReference type="Pfam" id="PF13589">
    <property type="entry name" value="HATPase_c_3"/>
    <property type="match status" value="1"/>
</dbReference>
<gene>
    <name evidence="4" type="ORF">N7509_003094</name>
</gene>
<evidence type="ECO:0000256" key="1">
    <source>
        <dbReference type="ARBA" id="ARBA00006082"/>
    </source>
</evidence>
<feature type="compositionally biased region" description="Polar residues" evidence="2">
    <location>
        <begin position="419"/>
        <end position="435"/>
    </location>
</feature>
<dbReference type="InterPro" id="IPR038973">
    <property type="entry name" value="MutL/Mlh/Pms-like"/>
</dbReference>
<reference evidence="4" key="1">
    <citation type="submission" date="2022-12" db="EMBL/GenBank/DDBJ databases">
        <authorList>
            <person name="Petersen C."/>
        </authorList>
    </citation>
    <scope>NUCLEOTIDE SEQUENCE</scope>
    <source>
        <strain evidence="4">IBT 29677</strain>
    </source>
</reference>
<dbReference type="InterPro" id="IPR014790">
    <property type="entry name" value="MutL_C"/>
</dbReference>
<evidence type="ECO:0000256" key="2">
    <source>
        <dbReference type="SAM" id="MobiDB-lite"/>
    </source>
</evidence>
<feature type="region of interest" description="Disordered" evidence="2">
    <location>
        <begin position="578"/>
        <end position="609"/>
    </location>
</feature>
<evidence type="ECO:0000259" key="3">
    <source>
        <dbReference type="SMART" id="SM00853"/>
    </source>
</evidence>
<dbReference type="Gene3D" id="3.30.565.10">
    <property type="entry name" value="Histidine kinase-like ATPase, C-terminal domain"/>
    <property type="match status" value="1"/>
</dbReference>
<feature type="region of interest" description="Disordered" evidence="2">
    <location>
        <begin position="312"/>
        <end position="337"/>
    </location>
</feature>
<feature type="domain" description="MutL C-terminal dimerisation" evidence="3">
    <location>
        <begin position="683"/>
        <end position="881"/>
    </location>
</feature>
<dbReference type="GO" id="GO:0016887">
    <property type="term" value="F:ATP hydrolysis activity"/>
    <property type="evidence" value="ECO:0007669"/>
    <property type="project" value="InterPro"/>
</dbReference>
<dbReference type="Gene3D" id="3.30.1540.20">
    <property type="entry name" value="MutL, C-terminal domain, dimerisation subdomain"/>
    <property type="match status" value="1"/>
</dbReference>
<dbReference type="AlphaFoldDB" id="A0A9W9W4M2"/>
<dbReference type="SMART" id="SM00853">
    <property type="entry name" value="MutL_C"/>
    <property type="match status" value="1"/>
</dbReference>
<dbReference type="PANTHER" id="PTHR10073">
    <property type="entry name" value="DNA MISMATCH REPAIR PROTEIN MLH, PMS, MUTL"/>
    <property type="match status" value="1"/>
</dbReference>
<sequence length="953" mass="104675">MPSSGDIKPLPSDVIAKIKSSTSIIHLNGVVVELVKNALDASARTVLISVDFKRGSCIVEDDGDGIPQAEFETDGGLGKAHYTSKFQKPEMYGHRGLFLASLASLALLTVTSRHSQHTTTNSIIFHHSRPVARMTPAPAHQNLRVGDHGTCVTVNDMFGNMPVRVKSRALAFQKPDELEREWAQLRYLLASLMLANHQLSKLNVTDVERGKRVSIRLRNEQPEVDGVNLGRIGSVLSQSGLATSPTMNTWHVLSAMVPDLTVSAAISTEPSPSKKLQFISLGNTPVLSRNGSNVLFSEVNRMISLSDFGSIGNSSRAVSLPRPSSGPGRSETNMSGRSLTKSINKWPMFYIRIDTSSSHNLCDDTDDIAPDSEKSLQRIIDVLGAMILEFLKQQNLRPRASKRQARPSSRVDQIKTSDEQSVGRSLNPRQRSSVANAEESFGARVKLPTFQRSQAVNSGQHFNNWSRIKSAKDGTFRAPSLEILSDPRTNENHLQDRRQFQSLPECPRNNGSPQLHANPSISSRCLSLNPVSPAMIHRDAEFEGAGCPLSDAIPDQHVPWTDPHTGKSHLINARTGQSLDPQSVSLGPSLRSGSLFAGPTEQPQRKSAPAETVWVDNLLKSWDNPTFSRTEIAVPNLDIGDSYPHNSVNHSHSCLQDIGSLGGARVAKFRGKLRRQVLAEATIISQVDRKFILAKVDIVTPDGNFREDNVLVLVDQHAADERCRVEQLFQDLFLAPVDSTHGSTVSTTDVDLIMLQVSSTEQLLFQKYLGFFGHWGIHYKIEPSQSGCIVLVTTLPVLIAERCRLEPDLVIDLLVGRFGRGRRTNSLSDLDLFPFGGDTANAENSALPHSWVHNLSGCPQGIIDLLNSRACRTAIMFNDPLSIDECKTLVTRLARCAFPFQCAHGRPSMIPILDLRAQSEHGHPASEADVVPHDCFEDNALDFSAAFRLRYGD</sequence>
<dbReference type="GO" id="GO:0140664">
    <property type="term" value="F:ATP-dependent DNA damage sensor activity"/>
    <property type="evidence" value="ECO:0007669"/>
    <property type="project" value="InterPro"/>
</dbReference>
<dbReference type="PANTHER" id="PTHR10073:SF47">
    <property type="entry name" value="DNA MISMATCH REPAIR PROTEIN MLH3"/>
    <property type="match status" value="1"/>
</dbReference>
<dbReference type="RefSeq" id="XP_056490465.1">
    <property type="nucleotide sequence ID" value="XM_056627731.1"/>
</dbReference>
<feature type="region of interest" description="Disordered" evidence="2">
    <location>
        <begin position="396"/>
        <end position="440"/>
    </location>
</feature>
<name>A0A9W9W4M2_9EURO</name>
<dbReference type="Proteomes" id="UP001147747">
    <property type="component" value="Unassembled WGS sequence"/>
</dbReference>
<accession>A0A9W9W4M2</accession>
<dbReference type="GO" id="GO:0005524">
    <property type="term" value="F:ATP binding"/>
    <property type="evidence" value="ECO:0007669"/>
    <property type="project" value="InterPro"/>
</dbReference>
<comment type="caution">
    <text evidence="4">The sequence shown here is derived from an EMBL/GenBank/DDBJ whole genome shotgun (WGS) entry which is preliminary data.</text>
</comment>
<dbReference type="EMBL" id="JAPZBU010000005">
    <property type="protein sequence ID" value="KAJ5403223.1"/>
    <property type="molecule type" value="Genomic_DNA"/>
</dbReference>
<evidence type="ECO:0000313" key="4">
    <source>
        <dbReference type="EMBL" id="KAJ5403223.1"/>
    </source>
</evidence>
<dbReference type="InterPro" id="IPR036890">
    <property type="entry name" value="HATPase_C_sf"/>
</dbReference>
<dbReference type="SUPFAM" id="SSF118116">
    <property type="entry name" value="DNA mismatch repair protein MutL"/>
    <property type="match status" value="2"/>
</dbReference>
<dbReference type="GeneID" id="81366711"/>
<dbReference type="SUPFAM" id="SSF55874">
    <property type="entry name" value="ATPase domain of HSP90 chaperone/DNA topoisomerase II/histidine kinase"/>
    <property type="match status" value="1"/>
</dbReference>
<evidence type="ECO:0000313" key="5">
    <source>
        <dbReference type="Proteomes" id="UP001147747"/>
    </source>
</evidence>
<organism evidence="4 5">
    <name type="scientific">Penicillium cosmopolitanum</name>
    <dbReference type="NCBI Taxonomy" id="1131564"/>
    <lineage>
        <taxon>Eukaryota</taxon>
        <taxon>Fungi</taxon>
        <taxon>Dikarya</taxon>
        <taxon>Ascomycota</taxon>
        <taxon>Pezizomycotina</taxon>
        <taxon>Eurotiomycetes</taxon>
        <taxon>Eurotiomycetidae</taxon>
        <taxon>Eurotiales</taxon>
        <taxon>Aspergillaceae</taxon>
        <taxon>Penicillium</taxon>
    </lineage>
</organism>
<feature type="compositionally biased region" description="Low complexity" evidence="2">
    <location>
        <begin position="321"/>
        <end position="330"/>
    </location>
</feature>
<reference evidence="4" key="2">
    <citation type="journal article" date="2023" name="IMA Fungus">
        <title>Comparative genomic study of the Penicillium genus elucidates a diverse pangenome and 15 lateral gene transfer events.</title>
        <authorList>
            <person name="Petersen C."/>
            <person name="Sorensen T."/>
            <person name="Nielsen M.R."/>
            <person name="Sondergaard T.E."/>
            <person name="Sorensen J.L."/>
            <person name="Fitzpatrick D.A."/>
            <person name="Frisvad J.C."/>
            <person name="Nielsen K.L."/>
        </authorList>
    </citation>
    <scope>NUCLEOTIDE SEQUENCE</scope>
    <source>
        <strain evidence="4">IBT 29677</strain>
    </source>
</reference>
<dbReference type="GO" id="GO:0032300">
    <property type="term" value="C:mismatch repair complex"/>
    <property type="evidence" value="ECO:0007669"/>
    <property type="project" value="InterPro"/>
</dbReference>
<dbReference type="InterPro" id="IPR037198">
    <property type="entry name" value="MutL_C_sf"/>
</dbReference>